<dbReference type="InterPro" id="IPR057326">
    <property type="entry name" value="KR_dom"/>
</dbReference>
<dbReference type="PROSITE" id="PS00061">
    <property type="entry name" value="ADH_SHORT"/>
    <property type="match status" value="1"/>
</dbReference>
<dbReference type="Gene3D" id="3.40.50.720">
    <property type="entry name" value="NAD(P)-binding Rossmann-like Domain"/>
    <property type="match status" value="1"/>
</dbReference>
<evidence type="ECO:0000259" key="4">
    <source>
        <dbReference type="SMART" id="SM00822"/>
    </source>
</evidence>
<dbReference type="InterPro" id="IPR051687">
    <property type="entry name" value="Peroxisomal_Beta-Oxidation"/>
</dbReference>
<dbReference type="SMART" id="SM00822">
    <property type="entry name" value="PKS_KR"/>
    <property type="match status" value="1"/>
</dbReference>
<evidence type="ECO:0000256" key="1">
    <source>
        <dbReference type="ARBA" id="ARBA00006484"/>
    </source>
</evidence>
<name>A0ABP5LKT7_9ACTN</name>
<evidence type="ECO:0000256" key="3">
    <source>
        <dbReference type="RuleBase" id="RU000363"/>
    </source>
</evidence>
<feature type="domain" description="Ketoreductase" evidence="4">
    <location>
        <begin position="10"/>
        <end position="184"/>
    </location>
</feature>
<comment type="caution">
    <text evidence="5">The sequence shown here is derived from an EMBL/GenBank/DDBJ whole genome shotgun (WGS) entry which is preliminary data.</text>
</comment>
<dbReference type="Proteomes" id="UP001501020">
    <property type="component" value="Unassembled WGS sequence"/>
</dbReference>
<keyword evidence="6" id="KW-1185">Reference proteome</keyword>
<sequence length="290" mass="30286">MTEELRYDDRVAIVTGAGAGLGRAHARLLASRGAAVVVNDIDRPGEDGRTPAAVVCEQISEEGGTAIAFDASIAEAGAGAEAVETALKAFGRVDIVVNNAGIVRDRSFAKMSEEELRAVLDVHLLGSFRLTQAAWPHLAERQYGRVVMTTSVAGLFGNFGQANYSSAKAGLVGLGRTLAIEGARKNIEVNIVSPGAATDMTSATLPAELHAAMSPDRVAQLVGYLCHESCAVTGEIFFAAAGNYARDLIIQTAGYKNPGATVEDIAANLGRIMDTSEWTIPTDALATPDI</sequence>
<protein>
    <submittedName>
        <fullName evidence="5">SDR family NAD(P)-dependent oxidoreductase</fullName>
    </submittedName>
</protein>
<dbReference type="Pfam" id="PF00106">
    <property type="entry name" value="adh_short"/>
    <property type="match status" value="1"/>
</dbReference>
<dbReference type="PANTHER" id="PTHR45024:SF2">
    <property type="entry name" value="SCP2 DOMAIN-CONTAINING PROTEIN"/>
    <property type="match status" value="1"/>
</dbReference>
<gene>
    <name evidence="5" type="ORF">GCM10009727_48340</name>
</gene>
<evidence type="ECO:0000313" key="6">
    <source>
        <dbReference type="Proteomes" id="UP001501020"/>
    </source>
</evidence>
<dbReference type="EMBL" id="BAAAMR010000044">
    <property type="protein sequence ID" value="GAA2146774.1"/>
    <property type="molecule type" value="Genomic_DNA"/>
</dbReference>
<dbReference type="PRINTS" id="PR00080">
    <property type="entry name" value="SDRFAMILY"/>
</dbReference>
<evidence type="ECO:0000313" key="5">
    <source>
        <dbReference type="EMBL" id="GAA2146774.1"/>
    </source>
</evidence>
<dbReference type="RefSeq" id="WP_344271157.1">
    <property type="nucleotide sequence ID" value="NZ_BAAAMR010000044.1"/>
</dbReference>
<proteinExistence type="inferred from homology"/>
<dbReference type="InterPro" id="IPR020904">
    <property type="entry name" value="Sc_DH/Rdtase_CS"/>
</dbReference>
<dbReference type="PRINTS" id="PR00081">
    <property type="entry name" value="GDHRDH"/>
</dbReference>
<reference evidence="6" key="1">
    <citation type="journal article" date="2019" name="Int. J. Syst. Evol. Microbiol.">
        <title>The Global Catalogue of Microorganisms (GCM) 10K type strain sequencing project: providing services to taxonomists for standard genome sequencing and annotation.</title>
        <authorList>
            <consortium name="The Broad Institute Genomics Platform"/>
            <consortium name="The Broad Institute Genome Sequencing Center for Infectious Disease"/>
            <person name="Wu L."/>
            <person name="Ma J."/>
        </authorList>
    </citation>
    <scope>NUCLEOTIDE SEQUENCE [LARGE SCALE GENOMIC DNA]</scope>
    <source>
        <strain evidence="6">JCM 13850</strain>
    </source>
</reference>
<dbReference type="SUPFAM" id="SSF51735">
    <property type="entry name" value="NAD(P)-binding Rossmann-fold domains"/>
    <property type="match status" value="1"/>
</dbReference>
<evidence type="ECO:0000256" key="2">
    <source>
        <dbReference type="ARBA" id="ARBA00023002"/>
    </source>
</evidence>
<keyword evidence="2" id="KW-0560">Oxidoreductase</keyword>
<accession>A0ABP5LKT7</accession>
<comment type="similarity">
    <text evidence="1 3">Belongs to the short-chain dehydrogenases/reductases (SDR) family.</text>
</comment>
<dbReference type="InterPro" id="IPR036291">
    <property type="entry name" value="NAD(P)-bd_dom_sf"/>
</dbReference>
<dbReference type="PANTHER" id="PTHR45024">
    <property type="entry name" value="DEHYDROGENASES, SHORT CHAIN"/>
    <property type="match status" value="1"/>
</dbReference>
<dbReference type="InterPro" id="IPR002347">
    <property type="entry name" value="SDR_fam"/>
</dbReference>
<organism evidence="5 6">
    <name type="scientific">Actinomadura napierensis</name>
    <dbReference type="NCBI Taxonomy" id="267854"/>
    <lineage>
        <taxon>Bacteria</taxon>
        <taxon>Bacillati</taxon>
        <taxon>Actinomycetota</taxon>
        <taxon>Actinomycetes</taxon>
        <taxon>Streptosporangiales</taxon>
        <taxon>Thermomonosporaceae</taxon>
        <taxon>Actinomadura</taxon>
    </lineage>
</organism>